<feature type="transmembrane region" description="Helical" evidence="1">
    <location>
        <begin position="297"/>
        <end position="320"/>
    </location>
</feature>
<dbReference type="EMBL" id="BJXW01000015">
    <property type="protein sequence ID" value="GEN31415.1"/>
    <property type="molecule type" value="Genomic_DNA"/>
</dbReference>
<feature type="transmembrane region" description="Helical" evidence="1">
    <location>
        <begin position="12"/>
        <end position="37"/>
    </location>
</feature>
<feature type="transmembrane region" description="Helical" evidence="1">
    <location>
        <begin position="217"/>
        <end position="238"/>
    </location>
</feature>
<feature type="transmembrane region" description="Helical" evidence="1">
    <location>
        <begin position="272"/>
        <end position="292"/>
    </location>
</feature>
<gene>
    <name evidence="2" type="ORF">CQU01_16530</name>
</gene>
<dbReference type="OrthoDB" id="2965311at2"/>
<evidence type="ECO:0000256" key="1">
    <source>
        <dbReference type="SAM" id="Phobius"/>
    </source>
</evidence>
<sequence>MHIIPFEWKKLFRLKVFIAFLLITIIFIICLFIRNYLYQDIVKGERIDFFHHHSSQISSQLGTDQEKQKEIGEGTDSTLDESIEIGKKLYDKLRELLTLIDEDEHLTALQIENVVYELAIQYQSLGNHYPMSKTEMEDEMKLNKELLKKELPKENLTASIQPAVFIKQTVQLVINTFGFFILLVIIGTPIVKEFDNNTIKLTYALPISSTRMVISKWISLILAGLTWLLVVFMSAYTISSLFGKKITNPYDYPFFTKEMTFISAGDYLQQSILFSAIYLFVLMSGFVFLSFLVKNTLVVHIILFILFAVNLLVIRSGLIYPFLPWGYQELDLTLLQHEAISWLGIIFSMMLTLIMLLLAIRASQRREYQS</sequence>
<keyword evidence="3" id="KW-1185">Reference proteome</keyword>
<dbReference type="AlphaFoldDB" id="A0A511UXQ1"/>
<name>A0A511UXQ1_9BACI</name>
<dbReference type="RefSeq" id="WP_146937583.1">
    <property type="nucleotide sequence ID" value="NZ_BJXW01000015.1"/>
</dbReference>
<accession>A0A511UXQ1</accession>
<comment type="caution">
    <text evidence="2">The sequence shown here is derived from an EMBL/GenBank/DDBJ whole genome shotgun (WGS) entry which is preliminary data.</text>
</comment>
<dbReference type="Proteomes" id="UP000321491">
    <property type="component" value="Unassembled WGS sequence"/>
</dbReference>
<proteinExistence type="predicted"/>
<keyword evidence="1" id="KW-0812">Transmembrane</keyword>
<dbReference type="GO" id="GO:0005886">
    <property type="term" value="C:plasma membrane"/>
    <property type="evidence" value="ECO:0007669"/>
    <property type="project" value="UniProtKB-SubCell"/>
</dbReference>
<feature type="transmembrane region" description="Helical" evidence="1">
    <location>
        <begin position="172"/>
        <end position="191"/>
    </location>
</feature>
<dbReference type="GO" id="GO:0140359">
    <property type="term" value="F:ABC-type transporter activity"/>
    <property type="evidence" value="ECO:0007669"/>
    <property type="project" value="InterPro"/>
</dbReference>
<keyword evidence="1" id="KW-0472">Membrane</keyword>
<protein>
    <submittedName>
        <fullName evidence="2">Uncharacterized protein</fullName>
    </submittedName>
</protein>
<feature type="transmembrane region" description="Helical" evidence="1">
    <location>
        <begin position="340"/>
        <end position="360"/>
    </location>
</feature>
<dbReference type="Pfam" id="PF12679">
    <property type="entry name" value="ABC2_membrane_2"/>
    <property type="match status" value="1"/>
</dbReference>
<dbReference type="PANTHER" id="PTHR37305">
    <property type="entry name" value="INTEGRAL MEMBRANE PROTEIN-RELATED"/>
    <property type="match status" value="1"/>
</dbReference>
<dbReference type="PANTHER" id="PTHR37305:SF1">
    <property type="entry name" value="MEMBRANE PROTEIN"/>
    <property type="match status" value="1"/>
</dbReference>
<keyword evidence="1" id="KW-1133">Transmembrane helix</keyword>
<reference evidence="2 3" key="1">
    <citation type="submission" date="2019-07" db="EMBL/GenBank/DDBJ databases">
        <title>Whole genome shotgun sequence of Cerasibacillus quisquiliarum NBRC 102429.</title>
        <authorList>
            <person name="Hosoyama A."/>
            <person name="Uohara A."/>
            <person name="Ohji S."/>
            <person name="Ichikawa N."/>
        </authorList>
    </citation>
    <scope>NUCLEOTIDE SEQUENCE [LARGE SCALE GENOMIC DNA]</scope>
    <source>
        <strain evidence="2 3">NBRC 102429</strain>
    </source>
</reference>
<evidence type="ECO:0000313" key="3">
    <source>
        <dbReference type="Proteomes" id="UP000321491"/>
    </source>
</evidence>
<organism evidence="2 3">
    <name type="scientific">Cerasibacillus quisquiliarum</name>
    <dbReference type="NCBI Taxonomy" id="227865"/>
    <lineage>
        <taxon>Bacteria</taxon>
        <taxon>Bacillati</taxon>
        <taxon>Bacillota</taxon>
        <taxon>Bacilli</taxon>
        <taxon>Bacillales</taxon>
        <taxon>Bacillaceae</taxon>
        <taxon>Cerasibacillus</taxon>
    </lineage>
</organism>
<evidence type="ECO:0000313" key="2">
    <source>
        <dbReference type="EMBL" id="GEN31415.1"/>
    </source>
</evidence>